<comment type="function">
    <text evidence="2">NDH-1 shuttles electrons from NADH, via FMN and iron-sulfur (Fe-S) centers, to quinones in the respiratory chain. Couples the redox reaction to proton translocation (for every two electrons transferred, four hydrogen ions are translocated across the cytoplasmic membrane), and thus conserves the redox energy in a proton gradient.</text>
</comment>
<keyword evidence="2" id="KW-1003">Cell membrane</keyword>
<evidence type="ECO:0000256" key="1">
    <source>
        <dbReference type="ARBA" id="ARBA00005698"/>
    </source>
</evidence>
<keyword evidence="2" id="KW-0520">NAD</keyword>
<reference evidence="3 4" key="1">
    <citation type="journal article" date="2013" name="Genome Announc.">
        <title>Complete Genome Sequence of a Chinese Strain of 'Candidatus Liberibacter asiaticus'.</title>
        <authorList>
            <person name="Lin H."/>
            <person name="Han C.S."/>
            <person name="Liu B."/>
            <person name="Lou B."/>
            <person name="Bai X."/>
            <person name="Deng C."/>
            <person name="Civerolo E.L."/>
            <person name="Gupta G."/>
        </authorList>
    </citation>
    <scope>NUCLEOTIDE SEQUENCE [LARGE SCALE GENOMIC DNA]</scope>
    <source>
        <strain evidence="4">gxpsy</strain>
    </source>
</reference>
<feature type="transmembrane region" description="Helical" evidence="2">
    <location>
        <begin position="91"/>
        <end position="115"/>
    </location>
</feature>
<dbReference type="InterPro" id="IPR042106">
    <property type="entry name" value="Nuo/plastoQ_OxRdtase_6_NuoJ"/>
</dbReference>
<comment type="catalytic activity">
    <reaction evidence="2">
        <text>a quinone + NADH + 5 H(+)(in) = a quinol + NAD(+) + 4 H(+)(out)</text>
        <dbReference type="Rhea" id="RHEA:57888"/>
        <dbReference type="ChEBI" id="CHEBI:15378"/>
        <dbReference type="ChEBI" id="CHEBI:24646"/>
        <dbReference type="ChEBI" id="CHEBI:57540"/>
        <dbReference type="ChEBI" id="CHEBI:57945"/>
        <dbReference type="ChEBI" id="CHEBI:132124"/>
    </reaction>
</comment>
<comment type="subcellular location">
    <subcellularLocation>
        <location evidence="2">Cell membrane</location>
        <topology evidence="2">Multi-pass membrane protein</topology>
    </subcellularLocation>
</comment>
<organism evidence="3 4">
    <name type="scientific">Candidatus Liberibacter asiaticus str. gxpsy</name>
    <dbReference type="NCBI Taxonomy" id="1174529"/>
    <lineage>
        <taxon>Bacteria</taxon>
        <taxon>Pseudomonadati</taxon>
        <taxon>Pseudomonadota</taxon>
        <taxon>Alphaproteobacteria</taxon>
        <taxon>Hyphomicrobiales</taxon>
        <taxon>Rhizobiaceae</taxon>
        <taxon>Liberibacter</taxon>
    </lineage>
</organism>
<keyword evidence="2" id="KW-0874">Quinone</keyword>
<dbReference type="InterPro" id="IPR001457">
    <property type="entry name" value="NADH_UbQ/plastoQ_OxRdtase_su6"/>
</dbReference>
<gene>
    <name evidence="3" type="ORF">WSI_03645</name>
</gene>
<sequence>MVMQSLFFYLFSFMAIISSFLVVTVRNPIYSVFSLIFAFVNAAGLFLLLGAEFVAMITLVVYVGAVIVFFLFIIMMLDIDIEVAEPRKKRGFLGSFFIGILAAELIVCASNFMVFSAEGELSRLVFKGNNVENIGKVLYTQYAYPLEISGFILLLSMIGAIVLMLRHRRDIKRQDISKQLESNPDNSIVMVKVKSGKGI</sequence>
<accession>A0ABM5NG18</accession>
<comment type="similarity">
    <text evidence="1 2">Belongs to the complex I subunit 6 family.</text>
</comment>
<dbReference type="EMBL" id="CP004005">
    <property type="protein sequence ID" value="AGH17099.1"/>
    <property type="molecule type" value="Genomic_DNA"/>
</dbReference>
<dbReference type="GeneID" id="93077096"/>
<dbReference type="NCBIfam" id="NF005164">
    <property type="entry name" value="PRK06638.1-4"/>
    <property type="match status" value="1"/>
</dbReference>
<keyword evidence="2" id="KW-1133">Transmembrane helix</keyword>
<keyword evidence="2" id="KW-0812">Transmembrane</keyword>
<evidence type="ECO:0000256" key="2">
    <source>
        <dbReference type="RuleBase" id="RU004429"/>
    </source>
</evidence>
<feature type="transmembrane region" description="Helical" evidence="2">
    <location>
        <begin position="142"/>
        <end position="165"/>
    </location>
</feature>
<protein>
    <recommendedName>
        <fullName evidence="2">NADH-quinone oxidoreductase subunit J</fullName>
        <ecNumber evidence="2">7.1.1.-</ecNumber>
    </recommendedName>
</protein>
<feature type="transmembrane region" description="Helical" evidence="2">
    <location>
        <begin position="57"/>
        <end position="79"/>
    </location>
</feature>
<dbReference type="RefSeq" id="WP_015452695.1">
    <property type="nucleotide sequence ID" value="NC_020549.1"/>
</dbReference>
<name>A0ABM5NG18_LIBAS</name>
<keyword evidence="2" id="KW-0472">Membrane</keyword>
<dbReference type="Pfam" id="PF00499">
    <property type="entry name" value="Oxidored_q3"/>
    <property type="match status" value="1"/>
</dbReference>
<feature type="transmembrane region" description="Helical" evidence="2">
    <location>
        <begin position="6"/>
        <end position="25"/>
    </location>
</feature>
<evidence type="ECO:0000313" key="4">
    <source>
        <dbReference type="Proteomes" id="UP000011820"/>
    </source>
</evidence>
<dbReference type="Gene3D" id="1.20.120.1200">
    <property type="entry name" value="NADH-ubiquinone/plastoquinone oxidoreductase chain 6, subunit NuoJ"/>
    <property type="match status" value="1"/>
</dbReference>
<evidence type="ECO:0000313" key="3">
    <source>
        <dbReference type="EMBL" id="AGH17099.1"/>
    </source>
</evidence>
<proteinExistence type="inferred from homology"/>
<dbReference type="EC" id="7.1.1.-" evidence="2"/>
<dbReference type="Proteomes" id="UP000011820">
    <property type="component" value="Chromosome"/>
</dbReference>
<dbReference type="PANTHER" id="PTHR33269">
    <property type="entry name" value="NADH-UBIQUINONE OXIDOREDUCTASE CHAIN 6"/>
    <property type="match status" value="1"/>
</dbReference>
<dbReference type="PANTHER" id="PTHR33269:SF17">
    <property type="entry name" value="NADH-UBIQUINONE OXIDOREDUCTASE CHAIN 6"/>
    <property type="match status" value="1"/>
</dbReference>
<keyword evidence="4" id="KW-1185">Reference proteome</keyword>
<feature type="transmembrane region" description="Helical" evidence="2">
    <location>
        <begin position="32"/>
        <end position="51"/>
    </location>
</feature>